<evidence type="ECO:0000313" key="5">
    <source>
        <dbReference type="EMBL" id="KAL2098709.1"/>
    </source>
</evidence>
<dbReference type="InterPro" id="IPR001452">
    <property type="entry name" value="SH3_domain"/>
</dbReference>
<proteinExistence type="predicted"/>
<protein>
    <recommendedName>
        <fullName evidence="4">SH3 domain-containing protein</fullName>
    </recommendedName>
</protein>
<evidence type="ECO:0000256" key="3">
    <source>
        <dbReference type="SAM" id="MobiDB-lite"/>
    </source>
</evidence>
<evidence type="ECO:0000256" key="2">
    <source>
        <dbReference type="PROSITE-ProRule" id="PRU00192"/>
    </source>
</evidence>
<feature type="compositionally biased region" description="Acidic residues" evidence="3">
    <location>
        <begin position="127"/>
        <end position="137"/>
    </location>
</feature>
<organism evidence="5 6">
    <name type="scientific">Coilia grayii</name>
    <name type="common">Gray's grenadier anchovy</name>
    <dbReference type="NCBI Taxonomy" id="363190"/>
    <lineage>
        <taxon>Eukaryota</taxon>
        <taxon>Metazoa</taxon>
        <taxon>Chordata</taxon>
        <taxon>Craniata</taxon>
        <taxon>Vertebrata</taxon>
        <taxon>Euteleostomi</taxon>
        <taxon>Actinopterygii</taxon>
        <taxon>Neopterygii</taxon>
        <taxon>Teleostei</taxon>
        <taxon>Clupei</taxon>
        <taxon>Clupeiformes</taxon>
        <taxon>Clupeoidei</taxon>
        <taxon>Engraulidae</taxon>
        <taxon>Coilinae</taxon>
        <taxon>Coilia</taxon>
    </lineage>
</organism>
<comment type="caution">
    <text evidence="5">The sequence shown here is derived from an EMBL/GenBank/DDBJ whole genome shotgun (WGS) entry which is preliminary data.</text>
</comment>
<dbReference type="SUPFAM" id="SSF50044">
    <property type="entry name" value="SH3-domain"/>
    <property type="match status" value="1"/>
</dbReference>
<dbReference type="Gene3D" id="2.30.30.40">
    <property type="entry name" value="SH3 Domains"/>
    <property type="match status" value="1"/>
</dbReference>
<dbReference type="EMBL" id="JBHFQA010000005">
    <property type="protein sequence ID" value="KAL2098709.1"/>
    <property type="molecule type" value="Genomic_DNA"/>
</dbReference>
<name>A0ABD1KHT8_9TELE</name>
<sequence length="163" mass="16982">MAIKAQVLYEFIAEPGNNELSVREGETITILNQNVGGGWIEAQNSNGDVGLVPEDYIEVNSSAAHSAPQAQAAGSHDAYSTEPAYPQGTNGGGAWPATAWTGNNSSSGNWDYSGQQQTPTYQQQGSLDDDEGDDESDDGRSAGGYAQAEEGALPSEGAPYIPP</sequence>
<feature type="compositionally biased region" description="Low complexity" evidence="3">
    <location>
        <begin position="112"/>
        <end position="126"/>
    </location>
</feature>
<gene>
    <name evidence="5" type="ORF">ACEWY4_005189</name>
</gene>
<keyword evidence="1 2" id="KW-0728">SH3 domain</keyword>
<dbReference type="SMART" id="SM00326">
    <property type="entry name" value="SH3"/>
    <property type="match status" value="1"/>
</dbReference>
<dbReference type="PROSITE" id="PS50002">
    <property type="entry name" value="SH3"/>
    <property type="match status" value="1"/>
</dbReference>
<dbReference type="PANTHER" id="PTHR45827:SF2">
    <property type="entry name" value="SORTING NEXIN-9"/>
    <property type="match status" value="1"/>
</dbReference>
<dbReference type="Proteomes" id="UP001591681">
    <property type="component" value="Unassembled WGS sequence"/>
</dbReference>
<evidence type="ECO:0000313" key="6">
    <source>
        <dbReference type="Proteomes" id="UP001591681"/>
    </source>
</evidence>
<reference evidence="5 6" key="1">
    <citation type="submission" date="2024-09" db="EMBL/GenBank/DDBJ databases">
        <title>A chromosome-level genome assembly of Gray's grenadier anchovy, Coilia grayii.</title>
        <authorList>
            <person name="Fu Z."/>
        </authorList>
    </citation>
    <scope>NUCLEOTIDE SEQUENCE [LARGE SCALE GENOMIC DNA]</scope>
    <source>
        <strain evidence="5">G4</strain>
        <tissue evidence="5">Muscle</tissue>
    </source>
</reference>
<dbReference type="AlphaFoldDB" id="A0ABD1KHT8"/>
<dbReference type="Pfam" id="PF14604">
    <property type="entry name" value="SH3_9"/>
    <property type="match status" value="1"/>
</dbReference>
<keyword evidence="6" id="KW-1185">Reference proteome</keyword>
<evidence type="ECO:0000259" key="4">
    <source>
        <dbReference type="PROSITE" id="PS50002"/>
    </source>
</evidence>
<accession>A0ABD1KHT8</accession>
<feature type="region of interest" description="Disordered" evidence="3">
    <location>
        <begin position="62"/>
        <end position="163"/>
    </location>
</feature>
<feature type="compositionally biased region" description="Low complexity" evidence="3">
    <location>
        <begin position="62"/>
        <end position="76"/>
    </location>
</feature>
<dbReference type="PANTHER" id="PTHR45827">
    <property type="entry name" value="SORTING NEXIN"/>
    <property type="match status" value="1"/>
</dbReference>
<dbReference type="PRINTS" id="PR00452">
    <property type="entry name" value="SH3DOMAIN"/>
</dbReference>
<evidence type="ECO:0000256" key="1">
    <source>
        <dbReference type="ARBA" id="ARBA00022443"/>
    </source>
</evidence>
<feature type="domain" description="SH3" evidence="4">
    <location>
        <begin position="1"/>
        <end position="62"/>
    </location>
</feature>
<dbReference type="InterPro" id="IPR036028">
    <property type="entry name" value="SH3-like_dom_sf"/>
</dbReference>